<evidence type="ECO:0000313" key="2">
    <source>
        <dbReference type="EMBL" id="MCS3919293.1"/>
    </source>
</evidence>
<protein>
    <recommendedName>
        <fullName evidence="4">DUF4384 domain-containing protein</fullName>
    </recommendedName>
</protein>
<name>A0ABT2EMW6_9BACT</name>
<reference evidence="2 3" key="1">
    <citation type="submission" date="2022-08" db="EMBL/GenBank/DDBJ databases">
        <title>Bacterial and archaeal communities from various locations to study Microbial Dark Matter (Phase II).</title>
        <authorList>
            <person name="Stepanauskas R."/>
        </authorList>
    </citation>
    <scope>NUCLEOTIDE SEQUENCE [LARGE SCALE GENOMIC DNA]</scope>
    <source>
        <strain evidence="2 3">PD1</strain>
    </source>
</reference>
<sequence length="598" mass="66263">MKRVATTLVAILTLSCLVFAQRNWTVSWKFEAFKVSDDVAELRAAGQTILRWRSQNALSQVQQLADRLNELLWKGTKPEAISVNRVPGGFSITVGSETLLTVTHQIARATQSDTMALANSWAQKLREVFSWRWLAAPLTELVVAVGESATVQLFGTAEGALQIEAIPPELVKIRIAPDARSFSVTGVDVGAGTLRVVKGTVGIRLPFRVLYRAATWKESPTAWIRGAQVNAAMVREAVENAVMRALNVQLGARWVLLPVSDSANFFAANTVTRWRVQAMGDQFLPMDEVVNVPLQPFPQSLGEADLLVISNEPETFQGFRVLCRGLLLPSQTVRFMVHHRNGMNRPAWLTLEFRNTEDKWVPLLVRFGHGNPHESELKCGHDATASFLQALLYDAAIRIYLPPQSIYRLLRFGLKHRDTASALVEARLEETAGVGYQVVALPVAPPKTEILSGTQLVEALVSTPDPPPYPKPVQNIQETHVAGKQWTFISVGRFGLQHPLKGRVLRGNYGVIYRVTIKFTNPTNRSWQAQVVVEPTGGVVRGAFLVDGKLVELPLLRPYDERVIHEFTLTPNQTRTVSIVTVPSAGSFYPIQLIARTQ</sequence>
<keyword evidence="3" id="KW-1185">Reference proteome</keyword>
<keyword evidence="1" id="KW-0732">Signal</keyword>
<proteinExistence type="predicted"/>
<comment type="caution">
    <text evidence="2">The sequence shown here is derived from an EMBL/GenBank/DDBJ whole genome shotgun (WGS) entry which is preliminary data.</text>
</comment>
<feature type="chain" id="PRO_5045759885" description="DUF4384 domain-containing protein" evidence="1">
    <location>
        <begin position="21"/>
        <end position="598"/>
    </location>
</feature>
<dbReference type="PROSITE" id="PS51257">
    <property type="entry name" value="PROKAR_LIPOPROTEIN"/>
    <property type="match status" value="1"/>
</dbReference>
<dbReference type="RefSeq" id="WP_259095575.1">
    <property type="nucleotide sequence ID" value="NZ_CP130454.1"/>
</dbReference>
<feature type="signal peptide" evidence="1">
    <location>
        <begin position="1"/>
        <end position="20"/>
    </location>
</feature>
<accession>A0ABT2EMW6</accession>
<evidence type="ECO:0008006" key="4">
    <source>
        <dbReference type="Google" id="ProtNLM"/>
    </source>
</evidence>
<evidence type="ECO:0000313" key="3">
    <source>
        <dbReference type="Proteomes" id="UP001204798"/>
    </source>
</evidence>
<organism evidence="2 3">
    <name type="scientific">Candidatus Fervidibacter sacchari</name>
    <dbReference type="NCBI Taxonomy" id="1448929"/>
    <lineage>
        <taxon>Bacteria</taxon>
        <taxon>Candidatus Fervidibacterota</taxon>
        <taxon>Candidatus Fervidibacter</taxon>
    </lineage>
</organism>
<dbReference type="Proteomes" id="UP001204798">
    <property type="component" value="Unassembled WGS sequence"/>
</dbReference>
<gene>
    <name evidence="2" type="ORF">M2350_001706</name>
</gene>
<evidence type="ECO:0000256" key="1">
    <source>
        <dbReference type="SAM" id="SignalP"/>
    </source>
</evidence>
<dbReference type="EMBL" id="JANUCP010000003">
    <property type="protein sequence ID" value="MCS3919293.1"/>
    <property type="molecule type" value="Genomic_DNA"/>
</dbReference>